<dbReference type="EMBL" id="FZNQ01000013">
    <property type="protein sequence ID" value="SNR53802.1"/>
    <property type="molecule type" value="Genomic_DNA"/>
</dbReference>
<feature type="transmembrane region" description="Helical" evidence="9">
    <location>
        <begin position="84"/>
        <end position="104"/>
    </location>
</feature>
<dbReference type="AlphaFoldDB" id="A0A238X591"/>
<feature type="transmembrane region" description="Helical" evidence="9">
    <location>
        <begin position="177"/>
        <end position="197"/>
    </location>
</feature>
<organism evidence="10 11">
    <name type="scientific">Halorubrum vacuolatum</name>
    <name type="common">Natronobacterium vacuolatum</name>
    <dbReference type="NCBI Taxonomy" id="63740"/>
    <lineage>
        <taxon>Archaea</taxon>
        <taxon>Methanobacteriati</taxon>
        <taxon>Methanobacteriota</taxon>
        <taxon>Stenosarchaea group</taxon>
        <taxon>Halobacteria</taxon>
        <taxon>Halobacteriales</taxon>
        <taxon>Haloferacaceae</taxon>
        <taxon>Halorubrum</taxon>
    </lineage>
</organism>
<feature type="transmembrane region" description="Helical" evidence="9">
    <location>
        <begin position="450"/>
        <end position="471"/>
    </location>
</feature>
<dbReference type="InterPro" id="IPR006043">
    <property type="entry name" value="NCS2"/>
</dbReference>
<accession>A0A238X591</accession>
<sequence length="472" mass="49513">MGITDRFDLDGHGSDVRTEAIAGVTTFLAMAYIIVVNPAILSAAIQIDGFDEIQVFQMIAMATILASVVATVVMAFYANRPFGLAPGMGLNAFFAFTVVIALGIPWQTALAAVFVEGILFILLTAVGAREYIINLFPKPVKYAVGAGIGAFLLFIGLQEMQVIVGYEGTLVELGDVAATPGALLGVLGVLFTLILWARGVTGSIVIGILTTAAAGWVAAIAGLTAPENVVDDGLYFTFAEEGIAAGIVQLITTVQFDFTPLAGAFLDGLADIDPLTFTFVVFTFLFVDFFDTAGTLIGVSQFGDFLDEEGELPEMDKPLMADAVGTTVGAMLGTSTVTTYIESSTGVEEGGRTGLTALVVAACFLLAIPFIALVPLLPEYASFLALVVVGVMMFQGVVDIKWDHPAWAISATLTILVMPLAYSIADGLAAGIVAFPIIKAAMGENDDVHPGQWVLAVLIITYYVLQTGGFIL</sequence>
<dbReference type="GO" id="GO:0005886">
    <property type="term" value="C:plasma membrane"/>
    <property type="evidence" value="ECO:0007669"/>
    <property type="project" value="UniProtKB-SubCell"/>
</dbReference>
<keyword evidence="11" id="KW-1185">Reference proteome</keyword>
<feature type="transmembrane region" description="Helical" evidence="9">
    <location>
        <begin position="21"/>
        <end position="47"/>
    </location>
</feature>
<feature type="transmembrane region" description="Helical" evidence="9">
    <location>
        <begin position="353"/>
        <end position="374"/>
    </location>
</feature>
<keyword evidence="5 8" id="KW-0812">Transmembrane</keyword>
<feature type="transmembrane region" description="Helical" evidence="9">
    <location>
        <begin position="140"/>
        <end position="157"/>
    </location>
</feature>
<evidence type="ECO:0000313" key="10">
    <source>
        <dbReference type="EMBL" id="SNR53802.1"/>
    </source>
</evidence>
<keyword evidence="6 8" id="KW-1133">Transmembrane helix</keyword>
<evidence type="ECO:0000256" key="2">
    <source>
        <dbReference type="ARBA" id="ARBA00005697"/>
    </source>
</evidence>
<dbReference type="InterPro" id="IPR026033">
    <property type="entry name" value="Azg-like_bact_archaea"/>
</dbReference>
<evidence type="ECO:0000256" key="4">
    <source>
        <dbReference type="ARBA" id="ARBA00022475"/>
    </source>
</evidence>
<dbReference type="GO" id="GO:0005345">
    <property type="term" value="F:purine nucleobase transmembrane transporter activity"/>
    <property type="evidence" value="ECO:0007669"/>
    <property type="project" value="TreeGrafter"/>
</dbReference>
<comment type="subcellular location">
    <subcellularLocation>
        <location evidence="1 8">Cell membrane</location>
        <topology evidence="1 8">Multi-pass membrane protein</topology>
    </subcellularLocation>
</comment>
<comment type="similarity">
    <text evidence="2 8">Belongs to the nucleobase:cation symporter-2 (NCS2) (TC 2.A.40) family. Azg-like subfamily.</text>
</comment>
<dbReference type="PANTHER" id="PTHR43337:SF1">
    <property type="entry name" value="XANTHINE_URACIL PERMEASE C887.17-RELATED"/>
    <property type="match status" value="1"/>
</dbReference>
<reference evidence="10 11" key="1">
    <citation type="submission" date="2017-06" db="EMBL/GenBank/DDBJ databases">
        <authorList>
            <person name="Kim H.J."/>
            <person name="Triplett B.A."/>
        </authorList>
    </citation>
    <scope>NUCLEOTIDE SEQUENCE [LARGE SCALE GENOMIC DNA]</scope>
    <source>
        <strain evidence="10 11">DSM 8800</strain>
    </source>
</reference>
<feature type="transmembrane region" description="Helical" evidence="9">
    <location>
        <begin position="243"/>
        <end position="265"/>
    </location>
</feature>
<protein>
    <submittedName>
        <fullName evidence="10">Putative MFS transporter, AGZA family, xanthine/uracil permease</fullName>
    </submittedName>
</protein>
<evidence type="ECO:0000256" key="1">
    <source>
        <dbReference type="ARBA" id="ARBA00004651"/>
    </source>
</evidence>
<feature type="transmembrane region" description="Helical" evidence="9">
    <location>
        <begin position="412"/>
        <end position="438"/>
    </location>
</feature>
<dbReference type="InterPro" id="IPR045018">
    <property type="entry name" value="Azg-like"/>
</dbReference>
<keyword evidence="3 8" id="KW-0813">Transport</keyword>
<dbReference type="OrthoDB" id="27788at2157"/>
<gene>
    <name evidence="10" type="ORF">SAMN06264855_11357</name>
</gene>
<evidence type="ECO:0000256" key="6">
    <source>
        <dbReference type="ARBA" id="ARBA00022989"/>
    </source>
</evidence>
<feature type="transmembrane region" description="Helical" evidence="9">
    <location>
        <begin position="319"/>
        <end position="341"/>
    </location>
</feature>
<feature type="transmembrane region" description="Helical" evidence="9">
    <location>
        <begin position="110"/>
        <end position="128"/>
    </location>
</feature>
<dbReference type="PIRSF" id="PIRSF005353">
    <property type="entry name" value="PbuG"/>
    <property type="match status" value="1"/>
</dbReference>
<evidence type="ECO:0000256" key="3">
    <source>
        <dbReference type="ARBA" id="ARBA00022448"/>
    </source>
</evidence>
<evidence type="ECO:0000256" key="9">
    <source>
        <dbReference type="SAM" id="Phobius"/>
    </source>
</evidence>
<keyword evidence="7 8" id="KW-0472">Membrane</keyword>
<feature type="transmembrane region" description="Helical" evidence="9">
    <location>
        <begin position="380"/>
        <end position="400"/>
    </location>
</feature>
<evidence type="ECO:0000256" key="5">
    <source>
        <dbReference type="ARBA" id="ARBA00022692"/>
    </source>
</evidence>
<keyword evidence="4 8" id="KW-1003">Cell membrane</keyword>
<evidence type="ECO:0000313" key="11">
    <source>
        <dbReference type="Proteomes" id="UP000198397"/>
    </source>
</evidence>
<dbReference type="Pfam" id="PF00860">
    <property type="entry name" value="Xan_ur_permease"/>
    <property type="match status" value="1"/>
</dbReference>
<feature type="transmembrane region" description="Helical" evidence="9">
    <location>
        <begin position="277"/>
        <end position="299"/>
    </location>
</feature>
<feature type="transmembrane region" description="Helical" evidence="9">
    <location>
        <begin position="204"/>
        <end position="223"/>
    </location>
</feature>
<evidence type="ECO:0000256" key="7">
    <source>
        <dbReference type="ARBA" id="ARBA00023136"/>
    </source>
</evidence>
<evidence type="ECO:0000256" key="8">
    <source>
        <dbReference type="PIRNR" id="PIRNR005353"/>
    </source>
</evidence>
<dbReference type="Proteomes" id="UP000198397">
    <property type="component" value="Unassembled WGS sequence"/>
</dbReference>
<feature type="transmembrane region" description="Helical" evidence="9">
    <location>
        <begin position="53"/>
        <end position="77"/>
    </location>
</feature>
<dbReference type="RefSeq" id="WP_089385300.1">
    <property type="nucleotide sequence ID" value="NZ_FZNQ01000013.1"/>
</dbReference>
<proteinExistence type="inferred from homology"/>
<name>A0A238X591_HALVU</name>
<dbReference type="PANTHER" id="PTHR43337">
    <property type="entry name" value="XANTHINE/URACIL PERMEASE C887.17-RELATED"/>
    <property type="match status" value="1"/>
</dbReference>